<evidence type="ECO:0000259" key="7">
    <source>
        <dbReference type="SMART" id="SM00663"/>
    </source>
</evidence>
<proteinExistence type="predicted"/>
<gene>
    <name evidence="8" type="ORF">E5P55_00840</name>
</gene>
<dbReference type="EMBL" id="CP039370">
    <property type="protein sequence ID" value="QPJ58505.1"/>
    <property type="molecule type" value="Genomic_DNA"/>
</dbReference>
<dbReference type="InterPro" id="IPR042102">
    <property type="entry name" value="RNA_pol_Rpb1_3_sf"/>
</dbReference>
<evidence type="ECO:0000256" key="4">
    <source>
        <dbReference type="ARBA" id="ARBA00022695"/>
    </source>
</evidence>
<dbReference type="KEGG" id="psup:E5P55_00840"/>
<dbReference type="Proteomes" id="UP000594451">
    <property type="component" value="Chromosome"/>
</dbReference>
<dbReference type="Pfam" id="PF00623">
    <property type="entry name" value="RNA_pol_Rpb1_2"/>
    <property type="match status" value="1"/>
</dbReference>
<comment type="catalytic activity">
    <reaction evidence="6">
        <text>RNA(n) + a ribonucleoside 5'-triphosphate = RNA(n+1) + diphosphate</text>
        <dbReference type="Rhea" id="RHEA:21248"/>
        <dbReference type="Rhea" id="RHEA-COMP:14527"/>
        <dbReference type="Rhea" id="RHEA-COMP:17342"/>
        <dbReference type="ChEBI" id="CHEBI:33019"/>
        <dbReference type="ChEBI" id="CHEBI:61557"/>
        <dbReference type="ChEBI" id="CHEBI:140395"/>
        <dbReference type="EC" id="2.7.7.6"/>
    </reaction>
</comment>
<sequence length="168" mass="19297">MVNKHPILLNRAPTLHRLSIQAFEPLLIFGNAITIHPLVCTAYNADFDGDQMAIHIPISIESIIECQNLMMSVNNIFLPSNGNPVMAPSQDIVLGIYHLTLMYDFFYKYNDILHIKDVYNSIYLIQDFAKINNLVIIQNPNFKVRTLYGNYSNKYIVTTLGRFLFNLL</sequence>
<dbReference type="GO" id="GO:0006351">
    <property type="term" value="P:DNA-templated transcription"/>
    <property type="evidence" value="ECO:0007669"/>
    <property type="project" value="InterPro"/>
</dbReference>
<dbReference type="InterPro" id="IPR045867">
    <property type="entry name" value="DNA-dir_RpoC_beta_prime"/>
</dbReference>
<dbReference type="InterPro" id="IPR007066">
    <property type="entry name" value="RNA_pol_Rpb1_3"/>
</dbReference>
<evidence type="ECO:0000256" key="3">
    <source>
        <dbReference type="ARBA" id="ARBA00022679"/>
    </source>
</evidence>
<dbReference type="PANTHER" id="PTHR19376">
    <property type="entry name" value="DNA-DIRECTED RNA POLYMERASE"/>
    <property type="match status" value="1"/>
</dbReference>
<keyword evidence="2" id="KW-0240">DNA-directed RNA polymerase</keyword>
<evidence type="ECO:0000313" key="9">
    <source>
        <dbReference type="Proteomes" id="UP000594451"/>
    </source>
</evidence>
<evidence type="ECO:0000256" key="2">
    <source>
        <dbReference type="ARBA" id="ARBA00022478"/>
    </source>
</evidence>
<dbReference type="SUPFAM" id="SSF64484">
    <property type="entry name" value="beta and beta-prime subunits of DNA dependent RNA-polymerase"/>
    <property type="match status" value="1"/>
</dbReference>
<dbReference type="GO" id="GO:0003677">
    <property type="term" value="F:DNA binding"/>
    <property type="evidence" value="ECO:0007669"/>
    <property type="project" value="InterPro"/>
</dbReference>
<keyword evidence="4" id="KW-0548">Nucleotidyltransferase</keyword>
<keyword evidence="3" id="KW-0808">Transferase</keyword>
<evidence type="ECO:0000256" key="5">
    <source>
        <dbReference type="ARBA" id="ARBA00023163"/>
    </source>
</evidence>
<dbReference type="Pfam" id="PF04983">
    <property type="entry name" value="RNA_pol_Rpb1_3"/>
    <property type="match status" value="1"/>
</dbReference>
<dbReference type="EC" id="2.7.7.6" evidence="1"/>
<dbReference type="Gene3D" id="2.40.40.20">
    <property type="match status" value="1"/>
</dbReference>
<protein>
    <recommendedName>
        <fullName evidence="1">DNA-directed RNA polymerase</fullName>
        <ecNumber evidence="1">2.7.7.6</ecNumber>
    </recommendedName>
</protein>
<evidence type="ECO:0000256" key="6">
    <source>
        <dbReference type="ARBA" id="ARBA00048552"/>
    </source>
</evidence>
<keyword evidence="5" id="KW-0804">Transcription</keyword>
<evidence type="ECO:0000256" key="1">
    <source>
        <dbReference type="ARBA" id="ARBA00012418"/>
    </source>
</evidence>
<dbReference type="GO" id="GO:0000428">
    <property type="term" value="C:DNA-directed RNA polymerase complex"/>
    <property type="evidence" value="ECO:0007669"/>
    <property type="project" value="UniProtKB-KW"/>
</dbReference>
<dbReference type="Gene3D" id="1.10.274.100">
    <property type="entry name" value="RNA polymerase Rpb1, domain 3"/>
    <property type="match status" value="1"/>
</dbReference>
<dbReference type="InterPro" id="IPR006592">
    <property type="entry name" value="RNA_pol_N"/>
</dbReference>
<feature type="domain" description="RNA polymerase N-terminal" evidence="7">
    <location>
        <begin position="1"/>
        <end position="100"/>
    </location>
</feature>
<keyword evidence="9" id="KW-1185">Reference proteome</keyword>
<organism evidence="8 9">
    <name type="scientific">Candidatus Pinguicoccus supinus</name>
    <dbReference type="NCBI Taxonomy" id="2529394"/>
    <lineage>
        <taxon>Bacteria</taxon>
        <taxon>Pseudomonadati</taxon>
        <taxon>Verrucomicrobiota</taxon>
        <taxon>Candidatus Pinguicoccus</taxon>
    </lineage>
</organism>
<dbReference type="GO" id="GO:0003899">
    <property type="term" value="F:DNA-directed RNA polymerase activity"/>
    <property type="evidence" value="ECO:0007669"/>
    <property type="project" value="UniProtKB-EC"/>
</dbReference>
<dbReference type="AlphaFoldDB" id="A0A7T0FY34"/>
<dbReference type="SMART" id="SM00663">
    <property type="entry name" value="RPOLA_N"/>
    <property type="match status" value="1"/>
</dbReference>
<evidence type="ECO:0000313" key="8">
    <source>
        <dbReference type="EMBL" id="QPJ58505.1"/>
    </source>
</evidence>
<dbReference type="PANTHER" id="PTHR19376:SF54">
    <property type="entry name" value="DNA-DIRECTED RNA POLYMERASE SUBUNIT BETA"/>
    <property type="match status" value="1"/>
</dbReference>
<reference evidence="8 9" key="1">
    <citation type="journal article" date="2020" name="Sci. Rep.">
        <title>Morphology, ultrastructure, genomics, and phylogeny of Euplotes vanleeuwenhoeki sp. nov. and its ultra-reduced endosymbiont Candidatus Pinguicoccus supinus sp. nov.</title>
        <authorList>
            <person name="Serra V."/>
            <person name="Gammuto L."/>
            <person name="Nitla V."/>
            <person name="Castelli M."/>
            <person name="Lanzoni O."/>
            <person name="Sassera D."/>
            <person name="Bandi C."/>
            <person name="Sandeep B.V."/>
            <person name="Verni F."/>
            <person name="Modeo L."/>
            <person name="Petroni G."/>
        </authorList>
    </citation>
    <scope>NUCLEOTIDE SEQUENCE [LARGE SCALE GENOMIC DNA]</scope>
    <source>
        <strain evidence="8 9">KKR18_Esm</strain>
    </source>
</reference>
<dbReference type="InterPro" id="IPR000722">
    <property type="entry name" value="RNA_pol_asu"/>
</dbReference>
<accession>A0A7T0FY34</accession>
<name>A0A7T0FY34_9BACT</name>